<comment type="caution">
    <text evidence="2">The sequence shown here is derived from an EMBL/GenBank/DDBJ whole genome shotgun (WGS) entry which is preliminary data.</text>
</comment>
<feature type="compositionally biased region" description="Basic and acidic residues" evidence="1">
    <location>
        <begin position="1"/>
        <end position="19"/>
    </location>
</feature>
<dbReference type="EMBL" id="LGVV01000102">
    <property type="protein sequence ID" value="KNX39811.1"/>
    <property type="molecule type" value="Genomic_DNA"/>
</dbReference>
<protein>
    <submittedName>
        <fullName evidence="2">Uncharacterized protein</fullName>
    </submittedName>
</protein>
<dbReference type="Proteomes" id="UP000037046">
    <property type="component" value="Unassembled WGS sequence"/>
</dbReference>
<sequence>MSNKKSQLDKFKEAARQLETDDDEDRFEKKLRKIVRNRTSDEGGDNPSNRKGRDSD</sequence>
<gene>
    <name evidence="2" type="ORF">ROTO_36520</name>
</gene>
<keyword evidence="3" id="KW-1185">Reference proteome</keyword>
<evidence type="ECO:0000313" key="3">
    <source>
        <dbReference type="Proteomes" id="UP000037046"/>
    </source>
</evidence>
<accession>A0A0L6CQ03</accession>
<reference evidence="3" key="1">
    <citation type="submission" date="2015-07" db="EMBL/GenBank/DDBJ databases">
        <title>Draft Genome Sequence of Roseovarius tolerans EL-164, a producer of N-Acylated Alanine Methyl Esters (NAMEs).</title>
        <authorList>
            <person name="Voget S."/>
            <person name="Bruns H."/>
            <person name="Wagner-Doebler I."/>
            <person name="Schulz S."/>
            <person name="Daniel R."/>
        </authorList>
    </citation>
    <scope>NUCLEOTIDE SEQUENCE [LARGE SCALE GENOMIC DNA]</scope>
    <source>
        <strain evidence="3">EL-164</strain>
    </source>
</reference>
<evidence type="ECO:0000313" key="2">
    <source>
        <dbReference type="EMBL" id="KNX39811.1"/>
    </source>
</evidence>
<proteinExistence type="predicted"/>
<name>A0A0L6CQ03_9RHOB</name>
<dbReference type="AlphaFoldDB" id="A0A0L6CQ03"/>
<feature type="region of interest" description="Disordered" evidence="1">
    <location>
        <begin position="1"/>
        <end position="56"/>
    </location>
</feature>
<dbReference type="PATRIC" id="fig|74031.6.peg.3756"/>
<evidence type="ECO:0000256" key="1">
    <source>
        <dbReference type="SAM" id="MobiDB-lite"/>
    </source>
</evidence>
<organism evidence="2 3">
    <name type="scientific">Roseovarius tolerans</name>
    <dbReference type="NCBI Taxonomy" id="74031"/>
    <lineage>
        <taxon>Bacteria</taxon>
        <taxon>Pseudomonadati</taxon>
        <taxon>Pseudomonadota</taxon>
        <taxon>Alphaproteobacteria</taxon>
        <taxon>Rhodobacterales</taxon>
        <taxon>Roseobacteraceae</taxon>
        <taxon>Roseovarius</taxon>
    </lineage>
</organism>
<dbReference type="RefSeq" id="WP_162838269.1">
    <property type="nucleotide sequence ID" value="NZ_CP118494.1"/>
</dbReference>